<dbReference type="AlphaFoldDB" id="A0A4V2PSC5"/>
<proteinExistence type="predicted"/>
<dbReference type="InterPro" id="IPR052572">
    <property type="entry name" value="UPF0153_domain"/>
</dbReference>
<dbReference type="EMBL" id="SMGG01000003">
    <property type="protein sequence ID" value="TCK62151.1"/>
    <property type="molecule type" value="Genomic_DNA"/>
</dbReference>
<evidence type="ECO:0000313" key="2">
    <source>
        <dbReference type="Proteomes" id="UP000294614"/>
    </source>
</evidence>
<dbReference type="PANTHER" id="PTHR36931:SF1">
    <property type="entry name" value="UPF0153 PROTEIN YEIW"/>
    <property type="match status" value="1"/>
</dbReference>
<dbReference type="RefSeq" id="WP_207891233.1">
    <property type="nucleotide sequence ID" value="NZ_JAJUHT010000018.1"/>
</dbReference>
<evidence type="ECO:0000313" key="1">
    <source>
        <dbReference type="EMBL" id="TCK62151.1"/>
    </source>
</evidence>
<keyword evidence="2" id="KW-1185">Reference proteome</keyword>
<sequence>MENRVDCLLCGTCCTAFDIKEIDKKAGERCRFLSPENLCTIYEKRPWGCKGYKPDELCVLVSTLKDEEKVKVFRNIYEV</sequence>
<protein>
    <submittedName>
        <fullName evidence="1">Uncharacterized protein</fullName>
    </submittedName>
</protein>
<dbReference type="Proteomes" id="UP000294614">
    <property type="component" value="Unassembled WGS sequence"/>
</dbReference>
<gene>
    <name evidence="1" type="ORF">C8D98_0665</name>
</gene>
<organism evidence="1 2">
    <name type="scientific">Seleniivibrio woodruffii</name>
    <dbReference type="NCBI Taxonomy" id="1078050"/>
    <lineage>
        <taxon>Bacteria</taxon>
        <taxon>Pseudomonadati</taxon>
        <taxon>Deferribacterota</taxon>
        <taxon>Deferribacteres</taxon>
        <taxon>Deferribacterales</taxon>
        <taxon>Geovibrionaceae</taxon>
        <taxon>Seleniivibrio</taxon>
    </lineage>
</organism>
<name>A0A4V2PSC5_9BACT</name>
<accession>A0A4V2PSC5</accession>
<comment type="caution">
    <text evidence="1">The sequence shown here is derived from an EMBL/GenBank/DDBJ whole genome shotgun (WGS) entry which is preliminary data.</text>
</comment>
<dbReference type="PANTHER" id="PTHR36931">
    <property type="entry name" value="UPF0153 PROTEIN YEIW"/>
    <property type="match status" value="1"/>
</dbReference>
<reference evidence="1 2" key="1">
    <citation type="submission" date="2019-03" db="EMBL/GenBank/DDBJ databases">
        <title>Genomic Encyclopedia of Type Strains, Phase IV (KMG-IV): sequencing the most valuable type-strain genomes for metagenomic binning, comparative biology and taxonomic classification.</title>
        <authorList>
            <person name="Goeker M."/>
        </authorList>
    </citation>
    <scope>NUCLEOTIDE SEQUENCE [LARGE SCALE GENOMIC DNA]</scope>
    <source>
        <strain evidence="1 2">DSM 24984</strain>
    </source>
</reference>